<accession>A0A932R124</accession>
<dbReference type="Gene3D" id="3.30.930.30">
    <property type="match status" value="1"/>
</dbReference>
<dbReference type="EMBL" id="JACQCR010000043">
    <property type="protein sequence ID" value="MBI3631059.1"/>
    <property type="molecule type" value="Genomic_DNA"/>
</dbReference>
<evidence type="ECO:0000313" key="5">
    <source>
        <dbReference type="Proteomes" id="UP000753196"/>
    </source>
</evidence>
<comment type="similarity">
    <text evidence="1">Belongs to the MobA/MobL family.</text>
</comment>
<evidence type="ECO:0000259" key="3">
    <source>
        <dbReference type="Pfam" id="PF03389"/>
    </source>
</evidence>
<dbReference type="InterPro" id="IPR005053">
    <property type="entry name" value="MobA_MobL"/>
</dbReference>
<reference evidence="4" key="1">
    <citation type="submission" date="2020-07" db="EMBL/GenBank/DDBJ databases">
        <title>Huge and variable diversity of episymbiotic CPR bacteria and DPANN archaea in groundwater ecosystems.</title>
        <authorList>
            <person name="He C.Y."/>
            <person name="Keren R."/>
            <person name="Whittaker M."/>
            <person name="Farag I.F."/>
            <person name="Doudna J."/>
            <person name="Cate J.H.D."/>
            <person name="Banfield J.F."/>
        </authorList>
    </citation>
    <scope>NUCLEOTIDE SEQUENCE</scope>
    <source>
        <strain evidence="4">NC_groundwater_973_Pr1_S-0.2um_54_13</strain>
    </source>
</reference>
<dbReference type="Proteomes" id="UP000753196">
    <property type="component" value="Unassembled WGS sequence"/>
</dbReference>
<name>A0A932R124_9BACT</name>
<organism evidence="4 5">
    <name type="scientific">Candidatus Sungiibacteriota bacterium</name>
    <dbReference type="NCBI Taxonomy" id="2750080"/>
    <lineage>
        <taxon>Bacteria</taxon>
        <taxon>Candidatus Sungiibacteriota</taxon>
    </lineage>
</organism>
<keyword evidence="2" id="KW-0184">Conjugation</keyword>
<evidence type="ECO:0000256" key="1">
    <source>
        <dbReference type="ARBA" id="ARBA00010873"/>
    </source>
</evidence>
<feature type="domain" description="MobA/MobL protein" evidence="3">
    <location>
        <begin position="88"/>
        <end position="173"/>
    </location>
</feature>
<evidence type="ECO:0000313" key="4">
    <source>
        <dbReference type="EMBL" id="MBI3631059.1"/>
    </source>
</evidence>
<protein>
    <submittedName>
        <fullName evidence="4">MobA/MobL family protein</fullName>
    </submittedName>
</protein>
<evidence type="ECO:0000256" key="2">
    <source>
        <dbReference type="ARBA" id="ARBA00022971"/>
    </source>
</evidence>
<dbReference type="Pfam" id="PF03389">
    <property type="entry name" value="MobA_MobL"/>
    <property type="match status" value="1"/>
</dbReference>
<proteinExistence type="inferred from homology"/>
<dbReference type="AlphaFoldDB" id="A0A932R124"/>
<gene>
    <name evidence="4" type="ORF">HY221_01870</name>
</gene>
<comment type="caution">
    <text evidence="4">The sequence shown here is derived from an EMBL/GenBank/DDBJ whole genome shotgun (WGS) entry which is preliminary data.</text>
</comment>
<sequence length="178" mass="19743">MAIFHYSNNVITRSKKGEAAKLSGARGSTKGDQRVAVMSVVSAAAYRAGEDLTLTWEKNPFTRYLLAVDPEKVFEGMEGDKSVEIMTQTSTQFDYSRKRDIGFKEIMAPEGAPSWVFDRQVLWNKVENSEKRVDSMLARHIDAALPVELPLDACKAMVKEFVKVNFTDKGMVGGCGVP</sequence>